<comment type="caution">
    <text evidence="6">The sequence shown here is derived from an EMBL/GenBank/DDBJ whole genome shotgun (WGS) entry which is preliminary data.</text>
</comment>
<feature type="region of interest" description="Disordered" evidence="3">
    <location>
        <begin position="161"/>
        <end position="183"/>
    </location>
</feature>
<dbReference type="PANTHER" id="PTHR12253">
    <property type="entry name" value="RH14732P"/>
    <property type="match status" value="1"/>
</dbReference>
<dbReference type="GO" id="GO:0016042">
    <property type="term" value="P:lipid catabolic process"/>
    <property type="evidence" value="ECO:0007669"/>
    <property type="project" value="UniProtKB-KW"/>
</dbReference>
<dbReference type="Gene3D" id="1.20.90.10">
    <property type="entry name" value="Phospholipase A2 domain"/>
    <property type="match status" value="1"/>
</dbReference>
<dbReference type="InterPro" id="IPR016090">
    <property type="entry name" value="PLA2-like_dom"/>
</dbReference>
<dbReference type="Proteomes" id="UP000192578">
    <property type="component" value="Unassembled WGS sequence"/>
</dbReference>
<proteinExistence type="predicted"/>
<dbReference type="AlphaFoldDB" id="A0A1W0WE36"/>
<dbReference type="SUPFAM" id="SSF48619">
    <property type="entry name" value="Phospholipase A2, PLA2"/>
    <property type="match status" value="1"/>
</dbReference>
<dbReference type="InterPro" id="IPR036444">
    <property type="entry name" value="PLipase_A2_dom_sf"/>
</dbReference>
<feature type="signal peptide" evidence="4">
    <location>
        <begin position="1"/>
        <end position="29"/>
    </location>
</feature>
<dbReference type="GO" id="GO:0004623">
    <property type="term" value="F:phospholipase A2 activity"/>
    <property type="evidence" value="ECO:0007669"/>
    <property type="project" value="InterPro"/>
</dbReference>
<evidence type="ECO:0000259" key="5">
    <source>
        <dbReference type="Pfam" id="PF05826"/>
    </source>
</evidence>
<organism evidence="6 7">
    <name type="scientific">Hypsibius exemplaris</name>
    <name type="common">Freshwater tardigrade</name>
    <dbReference type="NCBI Taxonomy" id="2072580"/>
    <lineage>
        <taxon>Eukaryota</taxon>
        <taxon>Metazoa</taxon>
        <taxon>Ecdysozoa</taxon>
        <taxon>Tardigrada</taxon>
        <taxon>Eutardigrada</taxon>
        <taxon>Parachela</taxon>
        <taxon>Hypsibioidea</taxon>
        <taxon>Hypsibiidae</taxon>
        <taxon>Hypsibius</taxon>
    </lineage>
</organism>
<keyword evidence="1" id="KW-0442">Lipid degradation</keyword>
<keyword evidence="7" id="KW-1185">Reference proteome</keyword>
<keyword evidence="4" id="KW-0732">Signal</keyword>
<feature type="compositionally biased region" description="Polar residues" evidence="3">
    <location>
        <begin position="161"/>
        <end position="175"/>
    </location>
</feature>
<protein>
    <recommendedName>
        <fullName evidence="5">Phospholipase A2-like central domain-containing protein</fullName>
    </recommendedName>
</protein>
<evidence type="ECO:0000256" key="2">
    <source>
        <dbReference type="ARBA" id="ARBA00023098"/>
    </source>
</evidence>
<evidence type="ECO:0000313" key="6">
    <source>
        <dbReference type="EMBL" id="OQV13459.1"/>
    </source>
</evidence>
<reference evidence="7" key="1">
    <citation type="submission" date="2017-01" db="EMBL/GenBank/DDBJ databases">
        <title>Comparative genomics of anhydrobiosis in the tardigrade Hypsibius dujardini.</title>
        <authorList>
            <person name="Yoshida Y."/>
            <person name="Koutsovoulos G."/>
            <person name="Laetsch D."/>
            <person name="Stevens L."/>
            <person name="Kumar S."/>
            <person name="Horikawa D."/>
            <person name="Ishino K."/>
            <person name="Komine S."/>
            <person name="Tomita M."/>
            <person name="Blaxter M."/>
            <person name="Arakawa K."/>
        </authorList>
    </citation>
    <scope>NUCLEOTIDE SEQUENCE [LARGE SCALE GENOMIC DNA]</scope>
    <source>
        <strain evidence="7">Z151</strain>
    </source>
</reference>
<dbReference type="GO" id="GO:0050482">
    <property type="term" value="P:arachidonate secretion"/>
    <property type="evidence" value="ECO:0007669"/>
    <property type="project" value="InterPro"/>
</dbReference>
<evidence type="ECO:0000256" key="1">
    <source>
        <dbReference type="ARBA" id="ARBA00022963"/>
    </source>
</evidence>
<name>A0A1W0WE36_HYPEX</name>
<evidence type="ECO:0000313" key="7">
    <source>
        <dbReference type="Proteomes" id="UP000192578"/>
    </source>
</evidence>
<feature type="domain" description="Phospholipase A2-like central" evidence="5">
    <location>
        <begin position="187"/>
        <end position="266"/>
    </location>
</feature>
<gene>
    <name evidence="6" type="ORF">BV898_12311</name>
</gene>
<evidence type="ECO:0000256" key="4">
    <source>
        <dbReference type="SAM" id="SignalP"/>
    </source>
</evidence>
<sequence>MPSKTMQNHFLPTVTVVFLFASLIGDVTGKVDETVVRTIAISKELTMRQYSDGIDSVVAIFSADDDELLECHVEKANSVFTQVLFSHAVENPNREEQMLVQMDMARLARRCKKMMRDIRRIPEGELSPTEKRTRTRLDLDVLADGTDFCARQVVADGSQQAVVPSNATDQGNSSRTKLEGEGKALKESPLDRCCEAWQSCTPLVHALSSANGLFNPYFWPIRSCECNEKLRTCLAHLAKDGDTNQRKAAAAFSAAFFDEVQPKCFTVGKETKCTDYDLWHTRCLANEEVEVFKII</sequence>
<evidence type="ECO:0000256" key="3">
    <source>
        <dbReference type="SAM" id="MobiDB-lite"/>
    </source>
</evidence>
<keyword evidence="2" id="KW-0443">Lipid metabolism</keyword>
<dbReference type="OrthoDB" id="6075074at2759"/>
<dbReference type="EMBL" id="MTYJ01000123">
    <property type="protein sequence ID" value="OQV13459.1"/>
    <property type="molecule type" value="Genomic_DNA"/>
</dbReference>
<feature type="chain" id="PRO_5012393356" description="Phospholipase A2-like central domain-containing protein" evidence="4">
    <location>
        <begin position="30"/>
        <end position="295"/>
    </location>
</feature>
<accession>A0A1W0WE36</accession>
<dbReference type="Pfam" id="PF05826">
    <property type="entry name" value="Phospholip_A2_2"/>
    <property type="match status" value="1"/>
</dbReference>
<dbReference type="GO" id="GO:0006644">
    <property type="term" value="P:phospholipid metabolic process"/>
    <property type="evidence" value="ECO:0007669"/>
    <property type="project" value="InterPro"/>
</dbReference>